<keyword evidence="3" id="KW-0677">Repeat</keyword>
<gene>
    <name evidence="6" type="ordered locus">Hbut_0949</name>
</gene>
<keyword evidence="2" id="KW-0408">Iron</keyword>
<dbReference type="Gene3D" id="1.10.1060.10">
    <property type="entry name" value="Alpha-helical ferredoxin"/>
    <property type="match status" value="1"/>
</dbReference>
<dbReference type="PANTHER" id="PTHR47153:SF2">
    <property type="entry name" value="LACTATE UTILIZATION PROTEIN B"/>
    <property type="match status" value="1"/>
</dbReference>
<evidence type="ECO:0000313" key="6">
    <source>
        <dbReference type="EMBL" id="ABM80797.1"/>
    </source>
</evidence>
<dbReference type="GO" id="GO:0016491">
    <property type="term" value="F:oxidoreductase activity"/>
    <property type="evidence" value="ECO:0007669"/>
    <property type="project" value="UniProtKB-ARBA"/>
</dbReference>
<evidence type="ECO:0000256" key="4">
    <source>
        <dbReference type="ARBA" id="ARBA00022982"/>
    </source>
</evidence>
<dbReference type="PROSITE" id="PS51379">
    <property type="entry name" value="4FE4S_FER_2"/>
    <property type="match status" value="1"/>
</dbReference>
<evidence type="ECO:0000256" key="1">
    <source>
        <dbReference type="ARBA" id="ARBA00022448"/>
    </source>
</evidence>
<keyword evidence="2" id="KW-0411">Iron-sulfur</keyword>
<reference evidence="6 7" key="1">
    <citation type="journal article" date="2007" name="Archaea">
        <title>The genome of Hyperthermus butylicus: a sulfur-reducing, peptide fermenting, neutrophilic Crenarchaeote growing up to 108 degrees C.</title>
        <authorList>
            <person name="Brugger K."/>
            <person name="Chen L."/>
            <person name="Stark M."/>
            <person name="Zibat A."/>
            <person name="Redder P."/>
            <person name="Ruepp A."/>
            <person name="Awayez M."/>
            <person name="She Q."/>
            <person name="Garrett R.A."/>
            <person name="Klenk H.P."/>
        </authorList>
    </citation>
    <scope>NUCLEOTIDE SEQUENCE [LARGE SCALE GENOMIC DNA]</scope>
    <source>
        <strain evidence="7">DSM 5456 / JCM 9403 / PLM1-5</strain>
    </source>
</reference>
<keyword evidence="2" id="KW-0479">Metal-binding</keyword>
<keyword evidence="4" id="KW-0249">Electron transport</keyword>
<dbReference type="STRING" id="415426.Hbut_0949"/>
<dbReference type="eggNOG" id="arCOG00335">
    <property type="taxonomic scope" value="Archaea"/>
</dbReference>
<evidence type="ECO:0000313" key="7">
    <source>
        <dbReference type="Proteomes" id="UP000002593"/>
    </source>
</evidence>
<name>A2BLD6_HYPBU</name>
<dbReference type="InterPro" id="IPR009051">
    <property type="entry name" value="Helical_ferredxn"/>
</dbReference>
<dbReference type="InterPro" id="IPR024185">
    <property type="entry name" value="FTHF_cligase-like_sf"/>
</dbReference>
<dbReference type="HOGENOM" id="CLU_027059_3_0_2"/>
<dbReference type="PANTHER" id="PTHR47153">
    <property type="entry name" value="LACTATE UTILIZATION PROTEIN B"/>
    <property type="match status" value="1"/>
</dbReference>
<dbReference type="GO" id="GO:0051539">
    <property type="term" value="F:4 iron, 4 sulfur cluster binding"/>
    <property type="evidence" value="ECO:0007669"/>
    <property type="project" value="UniProtKB-KW"/>
</dbReference>
<feature type="domain" description="4Fe-4S ferredoxin-type" evidence="5">
    <location>
        <begin position="311"/>
        <end position="343"/>
    </location>
</feature>
<dbReference type="Gene3D" id="3.40.50.10420">
    <property type="entry name" value="NagB/RpiA/CoA transferase-like"/>
    <property type="match status" value="1"/>
</dbReference>
<dbReference type="GO" id="GO:0006089">
    <property type="term" value="P:lactate metabolic process"/>
    <property type="evidence" value="ECO:0007669"/>
    <property type="project" value="InterPro"/>
</dbReference>
<dbReference type="EMBL" id="CP000493">
    <property type="protein sequence ID" value="ABM80797.1"/>
    <property type="molecule type" value="Genomic_DNA"/>
</dbReference>
<dbReference type="InterPro" id="IPR003741">
    <property type="entry name" value="LUD_dom"/>
</dbReference>
<dbReference type="AlphaFoldDB" id="A2BLD6"/>
<evidence type="ECO:0000256" key="3">
    <source>
        <dbReference type="ARBA" id="ARBA00022737"/>
    </source>
</evidence>
<sequence>MPVERITLQEALREIYSVLDDETFQRGLRTGVRNAEGRFLKILAEHPELEQLARMVEKAKKEVISKIDYYIDMAMKSLERVHARAYLVHTAEEARETVLRIVGSRKLVIFSKSMVAEELKLREALEEAGNEVWETDMGELLIQLSGGKPMHTTAPAIHMSRFEAAKLLSKKLGIRLSENPTPEEIVSAVRDILRDKFVRADVGISGGNALAADSGSIVLVENEGNIRLVTGLPPVHIAIMGVEKIVPTLQHALAAAIVQAAWAGLYPPTYINVISGPSSTSDIERKRVYGAHGPREVHVVLVDNGRVRAARHEVLSEQLKCIRCGRCQWECPVWQQTANVWGGPAYGGPMGIGWTAITLGVKEAAELSMLCLSCGRCDEVCPVRVPLSSIIRWLKRQYASSLDKG</sequence>
<keyword evidence="2" id="KW-0004">4Fe-4S</keyword>
<organism evidence="6 7">
    <name type="scientific">Hyperthermus butylicus (strain DSM 5456 / JCM 9403 / PLM1-5)</name>
    <dbReference type="NCBI Taxonomy" id="415426"/>
    <lineage>
        <taxon>Archaea</taxon>
        <taxon>Thermoproteota</taxon>
        <taxon>Thermoprotei</taxon>
        <taxon>Desulfurococcales</taxon>
        <taxon>Pyrodictiaceae</taxon>
        <taxon>Hyperthermus</taxon>
    </lineage>
</organism>
<dbReference type="Pfam" id="PF02589">
    <property type="entry name" value="LUD_dom"/>
    <property type="match status" value="1"/>
</dbReference>
<evidence type="ECO:0000259" key="5">
    <source>
        <dbReference type="PROSITE" id="PS51379"/>
    </source>
</evidence>
<dbReference type="Proteomes" id="UP000002593">
    <property type="component" value="Chromosome"/>
</dbReference>
<dbReference type="SUPFAM" id="SSF46548">
    <property type="entry name" value="alpha-helical ferredoxin"/>
    <property type="match status" value="1"/>
</dbReference>
<evidence type="ECO:0000256" key="2">
    <source>
        <dbReference type="ARBA" id="ARBA00022485"/>
    </source>
</evidence>
<dbReference type="SUPFAM" id="SSF100950">
    <property type="entry name" value="NagB/RpiA/CoA transferase-like"/>
    <property type="match status" value="1"/>
</dbReference>
<dbReference type="InterPro" id="IPR017900">
    <property type="entry name" value="4Fe4S_Fe_S_CS"/>
</dbReference>
<protein>
    <submittedName>
        <fullName evidence="6">Universally conserved protein</fullName>
    </submittedName>
</protein>
<keyword evidence="7" id="KW-1185">Reference proteome</keyword>
<dbReference type="PROSITE" id="PS00198">
    <property type="entry name" value="4FE4S_FER_1"/>
    <property type="match status" value="2"/>
</dbReference>
<accession>A2BLD6</accession>
<proteinExistence type="predicted"/>
<keyword evidence="1" id="KW-0813">Transport</keyword>
<dbReference type="InterPro" id="IPR017896">
    <property type="entry name" value="4Fe4S_Fe-S-bd"/>
</dbReference>
<dbReference type="EnsemblBacteria" id="ABM80797">
    <property type="protein sequence ID" value="ABM80797"/>
    <property type="gene ID" value="Hbut_0949"/>
</dbReference>
<dbReference type="Pfam" id="PF13183">
    <property type="entry name" value="Fer4_8"/>
    <property type="match status" value="1"/>
</dbReference>
<dbReference type="KEGG" id="hbu:Hbut_0949"/>
<dbReference type="InterPro" id="IPR037171">
    <property type="entry name" value="NagB/RpiA_transferase-like"/>
</dbReference>
<dbReference type="InterPro" id="IPR004452">
    <property type="entry name" value="LutB/LldF"/>
</dbReference>